<feature type="signal peptide" evidence="3">
    <location>
        <begin position="1"/>
        <end position="28"/>
    </location>
</feature>
<keyword evidence="3" id="KW-0732">Signal</keyword>
<comment type="function">
    <text evidence="1">Has lipid A 3-O-deacylase activity. Hydrolyzes the ester bond at the 3 position of lipid A, a bioactive component of lipopolysaccharide (LPS), thereby releasing the primary fatty acyl moiety.</text>
</comment>
<feature type="site" description="Critical for activity" evidence="2">
    <location>
        <position position="164"/>
    </location>
</feature>
<keyword evidence="1" id="KW-0378">Hydrolase</keyword>
<keyword evidence="1" id="KW-0998">Cell outer membrane</keyword>
<evidence type="ECO:0000256" key="1">
    <source>
        <dbReference type="PIRNR" id="PIRNR029681"/>
    </source>
</evidence>
<dbReference type="AlphaFoldDB" id="A0A1H2PNG9"/>
<evidence type="ECO:0000256" key="2">
    <source>
        <dbReference type="PIRSR" id="PIRSR029681-2"/>
    </source>
</evidence>
<dbReference type="InterPro" id="IPR018550">
    <property type="entry name" value="Lipid-A_deacylase-rel"/>
</dbReference>
<dbReference type="InterPro" id="IPR011250">
    <property type="entry name" value="OMP/PagP_B-barrel"/>
</dbReference>
<keyword evidence="1" id="KW-0472">Membrane</keyword>
<comment type="similarity">
    <text evidence="1">Belongs to the PagL family.</text>
</comment>
<dbReference type="Pfam" id="PF09411">
    <property type="entry name" value="PagL"/>
    <property type="match status" value="1"/>
</dbReference>
<sequence>MYKSRSVRTLAAVSVGACLALTAGQARADRFGFQVAAGTADHHVRKVDLGIVWDPNLTWWEIGGWHFALVGEGHLAYWHTDEGNVNKNIYEVGATPVLRFEKSSGAIRPYVEAGVGVRLISHPRITSDYTLSSGFQFADMVGVGAKFGERQQYQVGYRFQHLSNAGIKHPNPGINFHQIYAQYNF</sequence>
<name>A0A1H2PNG9_9BURK</name>
<comment type="subcellular location">
    <subcellularLocation>
        <location evidence="1">Cell outer membrane</location>
        <topology evidence="1">Multi-pass membrane protein</topology>
    </subcellularLocation>
</comment>
<comment type="subunit">
    <text evidence="1">Homodimer.</text>
</comment>
<dbReference type="GO" id="GO:0009279">
    <property type="term" value="C:cell outer membrane"/>
    <property type="evidence" value="ECO:0007669"/>
    <property type="project" value="UniProtKB-SubCell"/>
</dbReference>
<gene>
    <name evidence="4" type="ORF">SAMN05216551_104276</name>
</gene>
<accession>A0A1H2PNG9</accession>
<dbReference type="SUPFAM" id="SSF56925">
    <property type="entry name" value="OMPA-like"/>
    <property type="match status" value="1"/>
</dbReference>
<dbReference type="EMBL" id="FNLO01000004">
    <property type="protein sequence ID" value="SDV48230.1"/>
    <property type="molecule type" value="Genomic_DNA"/>
</dbReference>
<dbReference type="Proteomes" id="UP000243719">
    <property type="component" value="Unassembled WGS sequence"/>
</dbReference>
<evidence type="ECO:0000313" key="5">
    <source>
        <dbReference type="Proteomes" id="UP000243719"/>
    </source>
</evidence>
<keyword evidence="5" id="KW-1185">Reference proteome</keyword>
<dbReference type="RefSeq" id="WP_091907207.1">
    <property type="nucleotide sequence ID" value="NZ_FNLO01000004.1"/>
</dbReference>
<dbReference type="GO" id="GO:0050528">
    <property type="term" value="F:acyloxyacyl hydrolase activity"/>
    <property type="evidence" value="ECO:0007669"/>
    <property type="project" value="UniProtKB-EC"/>
</dbReference>
<evidence type="ECO:0000256" key="3">
    <source>
        <dbReference type="SAM" id="SignalP"/>
    </source>
</evidence>
<organism evidence="4 5">
    <name type="scientific">Chitinasiproducens palmae</name>
    <dbReference type="NCBI Taxonomy" id="1770053"/>
    <lineage>
        <taxon>Bacteria</taxon>
        <taxon>Pseudomonadati</taxon>
        <taxon>Pseudomonadota</taxon>
        <taxon>Betaproteobacteria</taxon>
        <taxon>Burkholderiales</taxon>
        <taxon>Burkholderiaceae</taxon>
        <taxon>Chitinasiproducens</taxon>
    </lineage>
</organism>
<comment type="catalytic activity">
    <reaction evidence="1">
        <text>a 3-(acyloxy)acyl derivative of bacterial toxin + H2O = a 3-hydroxyacyl derivative of bacterial toxin + a fatty acid + H(+)</text>
        <dbReference type="Rhea" id="RHEA:12032"/>
        <dbReference type="ChEBI" id="CHEBI:15377"/>
        <dbReference type="ChEBI" id="CHEBI:15378"/>
        <dbReference type="ChEBI" id="CHEBI:28868"/>
        <dbReference type="ChEBI" id="CHEBI:136853"/>
        <dbReference type="ChEBI" id="CHEBI:140675"/>
        <dbReference type="EC" id="3.1.1.77"/>
    </reaction>
</comment>
<dbReference type="STRING" id="1770053.SAMN05216551_104276"/>
<reference evidence="5" key="1">
    <citation type="submission" date="2016-09" db="EMBL/GenBank/DDBJ databases">
        <authorList>
            <person name="Varghese N."/>
            <person name="Submissions S."/>
        </authorList>
    </citation>
    <scope>NUCLEOTIDE SEQUENCE [LARGE SCALE GENOMIC DNA]</scope>
    <source>
        <strain evidence="5">JS23</strain>
    </source>
</reference>
<dbReference type="EC" id="3.1.1.77" evidence="1"/>
<feature type="chain" id="PRO_5017467355" description="Lipid A deacylase" evidence="3">
    <location>
        <begin position="29"/>
        <end position="185"/>
    </location>
</feature>
<evidence type="ECO:0000313" key="4">
    <source>
        <dbReference type="EMBL" id="SDV48230.1"/>
    </source>
</evidence>
<dbReference type="OrthoDB" id="5297282at2"/>
<protein>
    <recommendedName>
        <fullName evidence="1">Lipid A deacylase</fullName>
        <ecNumber evidence="1">3.1.1.77</ecNumber>
    </recommendedName>
    <alternativeName>
        <fullName evidence="1">LPS 3-O-deacylase</fullName>
    </alternativeName>
    <alternativeName>
        <fullName evidence="1">Outer membrane enzyme</fullName>
    </alternativeName>
</protein>
<dbReference type="PIRSF" id="PIRSF029681">
    <property type="entry name" value="PagL"/>
    <property type="match status" value="1"/>
</dbReference>
<proteinExistence type="inferred from homology"/>
<dbReference type="Gene3D" id="2.40.160.20">
    <property type="match status" value="1"/>
</dbReference>